<dbReference type="EMBL" id="CAJOBS010008961">
    <property type="protein sequence ID" value="CAF4932905.1"/>
    <property type="molecule type" value="Genomic_DNA"/>
</dbReference>
<dbReference type="AlphaFoldDB" id="A0A821X273"/>
<accession>A0A821X273</accession>
<organism evidence="1 2">
    <name type="scientific">Rotaria socialis</name>
    <dbReference type="NCBI Taxonomy" id="392032"/>
    <lineage>
        <taxon>Eukaryota</taxon>
        <taxon>Metazoa</taxon>
        <taxon>Spiralia</taxon>
        <taxon>Gnathifera</taxon>
        <taxon>Rotifera</taxon>
        <taxon>Eurotatoria</taxon>
        <taxon>Bdelloidea</taxon>
        <taxon>Philodinida</taxon>
        <taxon>Philodinidae</taxon>
        <taxon>Rotaria</taxon>
    </lineage>
</organism>
<gene>
    <name evidence="1" type="ORF">TOA249_LOCUS32873</name>
</gene>
<reference evidence="1" key="1">
    <citation type="submission" date="2021-02" db="EMBL/GenBank/DDBJ databases">
        <authorList>
            <person name="Nowell W R."/>
        </authorList>
    </citation>
    <scope>NUCLEOTIDE SEQUENCE</scope>
</reference>
<dbReference type="Proteomes" id="UP000663838">
    <property type="component" value="Unassembled WGS sequence"/>
</dbReference>
<evidence type="ECO:0000313" key="1">
    <source>
        <dbReference type="EMBL" id="CAF4932905.1"/>
    </source>
</evidence>
<evidence type="ECO:0000313" key="2">
    <source>
        <dbReference type="Proteomes" id="UP000663838"/>
    </source>
</evidence>
<proteinExistence type="predicted"/>
<comment type="caution">
    <text evidence="1">The sequence shown here is derived from an EMBL/GenBank/DDBJ whole genome shotgun (WGS) entry which is preliminary data.</text>
</comment>
<protein>
    <submittedName>
        <fullName evidence="1">Uncharacterized protein</fullName>
    </submittedName>
</protein>
<sequence>MEINVLNCRLSNRSSNNDYDFLVFLKDASSFFFLLDQNYWTSTFSNEDYTFPYSPTIPPQLSLLIKNVDHRLDFNEFCQEIKTRYPQIKNVIRLKNKFINDIKLVKLELTSSFVREELLLKTKITVDYIVYDIEEYLAPVNILICSKCMGLGHCMKQCTQVKSTCRTCGECADDLK</sequence>
<name>A0A821X273_9BILA</name>